<organism evidence="1 2">
    <name type="scientific">Streptomyces sparsogenes DSM 40356</name>
    <dbReference type="NCBI Taxonomy" id="1331668"/>
    <lineage>
        <taxon>Bacteria</taxon>
        <taxon>Bacillati</taxon>
        <taxon>Actinomycetota</taxon>
        <taxon>Actinomycetes</taxon>
        <taxon>Kitasatosporales</taxon>
        <taxon>Streptomycetaceae</taxon>
        <taxon>Streptomyces</taxon>
    </lineage>
</organism>
<evidence type="ECO:0000313" key="2">
    <source>
        <dbReference type="Proteomes" id="UP000186168"/>
    </source>
</evidence>
<evidence type="ECO:0000313" key="1">
    <source>
        <dbReference type="EMBL" id="OMI34452.1"/>
    </source>
</evidence>
<gene>
    <name evidence="1" type="ORF">SPAR_36751</name>
</gene>
<reference evidence="1 2" key="1">
    <citation type="submission" date="2013-05" db="EMBL/GenBank/DDBJ databases">
        <title>Genome sequence of Streptomyces sparsogenes DSM 40356.</title>
        <authorList>
            <person name="Coyne S."/>
            <person name="Seebeck F.P."/>
        </authorList>
    </citation>
    <scope>NUCLEOTIDE SEQUENCE [LARGE SCALE GENOMIC DNA]</scope>
    <source>
        <strain evidence="1 2">DSM 40356</strain>
    </source>
</reference>
<protein>
    <recommendedName>
        <fullName evidence="3">Antitoxin</fullName>
    </recommendedName>
</protein>
<dbReference type="STRING" id="67365.GCA_001704635_01685"/>
<dbReference type="GeneID" id="96746629"/>
<sequence>MATDQEPEIAEDGVQEVPLTIARPLLTRLIEQAREDDLVSALTVRGRRRAYLVTPDFYDQAEKDRAFMKRLEAATRKLTPAQQEALGTDLVRLMFPS</sequence>
<dbReference type="AlphaFoldDB" id="A0A1R1S8B0"/>
<dbReference type="Proteomes" id="UP000186168">
    <property type="component" value="Unassembled WGS sequence"/>
</dbReference>
<keyword evidence="2" id="KW-1185">Reference proteome</keyword>
<name>A0A1R1S8B0_9ACTN</name>
<comment type="caution">
    <text evidence="1">The sequence shown here is derived from an EMBL/GenBank/DDBJ whole genome shotgun (WGS) entry which is preliminary data.</text>
</comment>
<accession>A0A1R1S8B0</accession>
<dbReference type="RefSeq" id="WP_065966546.1">
    <property type="nucleotide sequence ID" value="NZ_ASQP01000469.1"/>
</dbReference>
<dbReference type="EMBL" id="ASQP01000469">
    <property type="protein sequence ID" value="OMI34452.1"/>
    <property type="molecule type" value="Genomic_DNA"/>
</dbReference>
<proteinExistence type="predicted"/>
<evidence type="ECO:0008006" key="3">
    <source>
        <dbReference type="Google" id="ProtNLM"/>
    </source>
</evidence>